<keyword evidence="3" id="KW-1185">Reference proteome</keyword>
<dbReference type="GO" id="GO:0017168">
    <property type="term" value="F:5-oxoprolinase (ATP-hydrolyzing) activity"/>
    <property type="evidence" value="ECO:0007669"/>
    <property type="project" value="TreeGrafter"/>
</dbReference>
<dbReference type="PANTHER" id="PTHR11365:SF2">
    <property type="entry name" value="5-OXOPROLINASE"/>
    <property type="match status" value="1"/>
</dbReference>
<evidence type="ECO:0000259" key="1">
    <source>
        <dbReference type="Pfam" id="PF05378"/>
    </source>
</evidence>
<dbReference type="OrthoDB" id="3643at2759"/>
<dbReference type="AlphaFoldDB" id="A0A177AP63"/>
<accession>A0A177AP63</accession>
<dbReference type="GO" id="GO:0006749">
    <property type="term" value="P:glutathione metabolic process"/>
    <property type="evidence" value="ECO:0007669"/>
    <property type="project" value="TreeGrafter"/>
</dbReference>
<name>A0A177AP63_9BILA</name>
<evidence type="ECO:0000313" key="2">
    <source>
        <dbReference type="EMBL" id="OAF63827.1"/>
    </source>
</evidence>
<dbReference type="Proteomes" id="UP000078046">
    <property type="component" value="Unassembled WGS sequence"/>
</dbReference>
<dbReference type="PANTHER" id="PTHR11365">
    <property type="entry name" value="5-OXOPROLINASE RELATED"/>
    <property type="match status" value="1"/>
</dbReference>
<feature type="domain" description="Hydantoinase/oxoprolinase N-terminal" evidence="1">
    <location>
        <begin position="3"/>
        <end position="103"/>
    </location>
</feature>
<comment type="caution">
    <text evidence="2">The sequence shown here is derived from an EMBL/GenBank/DDBJ whole genome shotgun (WGS) entry which is preliminary data.</text>
</comment>
<reference evidence="2 3" key="1">
    <citation type="submission" date="2016-04" db="EMBL/GenBank/DDBJ databases">
        <title>The genome of Intoshia linei affirms orthonectids as highly simplified spiralians.</title>
        <authorList>
            <person name="Mikhailov K.V."/>
            <person name="Slusarev G.S."/>
            <person name="Nikitin M.A."/>
            <person name="Logacheva M.D."/>
            <person name="Penin A."/>
            <person name="Aleoshin V."/>
            <person name="Panchin Y.V."/>
        </authorList>
    </citation>
    <scope>NUCLEOTIDE SEQUENCE [LARGE SCALE GENOMIC DNA]</scope>
    <source>
        <strain evidence="2">Intl2013</strain>
        <tissue evidence="2">Whole animal</tissue>
    </source>
</reference>
<sequence>MFKFAIDRGGTFTAIYCTLPNGNIVTEKLLSDNIHYNDAPAEDELIDGTKIKFIRMGTTVATNALLETNGEPCCLVTTKGFKNIIKIRNQSRSDLFAMVNLMVISDVSSLPQIFC</sequence>
<dbReference type="EMBL" id="LWCA01002498">
    <property type="protein sequence ID" value="OAF63827.1"/>
    <property type="molecule type" value="Genomic_DNA"/>
</dbReference>
<dbReference type="Pfam" id="PF05378">
    <property type="entry name" value="Hydant_A_N"/>
    <property type="match status" value="1"/>
</dbReference>
<organism evidence="2 3">
    <name type="scientific">Intoshia linei</name>
    <dbReference type="NCBI Taxonomy" id="1819745"/>
    <lineage>
        <taxon>Eukaryota</taxon>
        <taxon>Metazoa</taxon>
        <taxon>Spiralia</taxon>
        <taxon>Lophotrochozoa</taxon>
        <taxon>Mesozoa</taxon>
        <taxon>Orthonectida</taxon>
        <taxon>Rhopaluridae</taxon>
        <taxon>Intoshia</taxon>
    </lineage>
</organism>
<gene>
    <name evidence="2" type="ORF">A3Q56_08465</name>
</gene>
<protein>
    <recommendedName>
        <fullName evidence="1">Hydantoinase/oxoprolinase N-terminal domain-containing protein</fullName>
    </recommendedName>
</protein>
<dbReference type="GO" id="GO:0005829">
    <property type="term" value="C:cytosol"/>
    <property type="evidence" value="ECO:0007669"/>
    <property type="project" value="TreeGrafter"/>
</dbReference>
<dbReference type="InterPro" id="IPR045079">
    <property type="entry name" value="Oxoprolinase-like"/>
</dbReference>
<proteinExistence type="predicted"/>
<dbReference type="InterPro" id="IPR008040">
    <property type="entry name" value="Hydant_A_N"/>
</dbReference>
<evidence type="ECO:0000313" key="3">
    <source>
        <dbReference type="Proteomes" id="UP000078046"/>
    </source>
</evidence>